<dbReference type="PANTHER" id="PTHR18964:SF149">
    <property type="entry name" value="BIFUNCTIONAL UDP-N-ACETYLGLUCOSAMINE 2-EPIMERASE_N-ACETYLMANNOSAMINE KINASE"/>
    <property type="match status" value="1"/>
</dbReference>
<comment type="similarity">
    <text evidence="1">Belongs to the ROK (NagC/XylR) family.</text>
</comment>
<dbReference type="InterPro" id="IPR000600">
    <property type="entry name" value="ROK"/>
</dbReference>
<evidence type="ECO:0000256" key="7">
    <source>
        <dbReference type="ARBA" id="ARBA00022840"/>
    </source>
</evidence>
<keyword evidence="6 9" id="KW-0418">Kinase</keyword>
<dbReference type="OrthoDB" id="9810372at2"/>
<dbReference type="EMBL" id="FOXR01000001">
    <property type="protein sequence ID" value="SFP63604.1"/>
    <property type="molecule type" value="Genomic_DNA"/>
</dbReference>
<dbReference type="CDD" id="cd24068">
    <property type="entry name" value="ASKHA_NBD_ROK_FnNanK-like"/>
    <property type="match status" value="1"/>
</dbReference>
<dbReference type="Gene3D" id="3.30.420.40">
    <property type="match status" value="2"/>
</dbReference>
<evidence type="ECO:0000313" key="10">
    <source>
        <dbReference type="Proteomes" id="UP000198577"/>
    </source>
</evidence>
<dbReference type="PROSITE" id="PS01125">
    <property type="entry name" value="ROK"/>
    <property type="match status" value="1"/>
</dbReference>
<keyword evidence="10" id="KW-1185">Reference proteome</keyword>
<evidence type="ECO:0000256" key="6">
    <source>
        <dbReference type="ARBA" id="ARBA00022777"/>
    </source>
</evidence>
<gene>
    <name evidence="9" type="ORF">SAMN05444406_101171</name>
</gene>
<dbReference type="GO" id="GO:0006096">
    <property type="term" value="P:glycolytic process"/>
    <property type="evidence" value="ECO:0007669"/>
    <property type="project" value="InterPro"/>
</dbReference>
<evidence type="ECO:0000256" key="8">
    <source>
        <dbReference type="ARBA" id="ARBA00032386"/>
    </source>
</evidence>
<organism evidence="9 10">
    <name type="scientific">Caldicoprobacter faecalis</name>
    <dbReference type="NCBI Taxonomy" id="937334"/>
    <lineage>
        <taxon>Bacteria</taxon>
        <taxon>Bacillati</taxon>
        <taxon>Bacillota</taxon>
        <taxon>Clostridia</taxon>
        <taxon>Caldicoprobacterales</taxon>
        <taxon>Caldicoprobacteraceae</taxon>
        <taxon>Caldicoprobacter</taxon>
    </lineage>
</organism>
<dbReference type="InterPro" id="IPR043129">
    <property type="entry name" value="ATPase_NBD"/>
</dbReference>
<evidence type="ECO:0000313" key="9">
    <source>
        <dbReference type="EMBL" id="SFP63604.1"/>
    </source>
</evidence>
<evidence type="ECO:0000256" key="5">
    <source>
        <dbReference type="ARBA" id="ARBA00022741"/>
    </source>
</evidence>
<proteinExistence type="inferred from homology"/>
<dbReference type="Proteomes" id="UP000198577">
    <property type="component" value="Unassembled WGS sequence"/>
</dbReference>
<dbReference type="PANTHER" id="PTHR18964">
    <property type="entry name" value="ROK (REPRESSOR, ORF, KINASE) FAMILY"/>
    <property type="match status" value="1"/>
</dbReference>
<dbReference type="AlphaFoldDB" id="A0A1I5RYU3"/>
<dbReference type="GO" id="GO:0005524">
    <property type="term" value="F:ATP binding"/>
    <property type="evidence" value="ECO:0007669"/>
    <property type="project" value="UniProtKB-KW"/>
</dbReference>
<evidence type="ECO:0000256" key="3">
    <source>
        <dbReference type="ARBA" id="ARBA00014701"/>
    </source>
</evidence>
<evidence type="ECO:0000256" key="4">
    <source>
        <dbReference type="ARBA" id="ARBA00022679"/>
    </source>
</evidence>
<dbReference type="STRING" id="937334.SAMN05444406_101171"/>
<dbReference type="GO" id="GO:0005737">
    <property type="term" value="C:cytoplasm"/>
    <property type="evidence" value="ECO:0007669"/>
    <property type="project" value="InterPro"/>
</dbReference>
<dbReference type="InterPro" id="IPR004654">
    <property type="entry name" value="ROK_glcA"/>
</dbReference>
<keyword evidence="4" id="KW-0808">Transferase</keyword>
<dbReference type="Pfam" id="PF00480">
    <property type="entry name" value="ROK"/>
    <property type="match status" value="1"/>
</dbReference>
<dbReference type="InterPro" id="IPR049874">
    <property type="entry name" value="ROK_cs"/>
</dbReference>
<dbReference type="EC" id="2.7.1.2" evidence="2"/>
<dbReference type="RefSeq" id="WP_092281824.1">
    <property type="nucleotide sequence ID" value="NZ_FOXR01000001.1"/>
</dbReference>
<protein>
    <recommendedName>
        <fullName evidence="3">Glucokinase</fullName>
        <ecNumber evidence="2">2.7.1.2</ecNumber>
    </recommendedName>
    <alternativeName>
        <fullName evidence="8">Glucose kinase</fullName>
    </alternativeName>
</protein>
<sequence length="317" mass="33708">MYYIGIDLGGTNIAVGLVDEEGKIIHKDSVPTLNEREYPEIIKDMAMLSLKVIEDSGVSLKEVKSIGIGSPGTPNSEEGILVYANNLKFRNVPMRAEMQKYVDLPVYLDNDANVAALAESVAGACKGAKHSVTITLGTGVGTGVVIDGKVYSGFNNAAAEMGHMVIVVDGEQCTCGRKGCWEAYASATALIRQTKKAAVANPDSLINKLVDGDLSKINAKVPFDAARQGDRVGLQIVEEYMKYLAEGLANVINIFQPEIIAIGGGISKEGEYLLAPLRKLVSERIYTVEGVPQTRIVAAQLGNDAGIVGAAMLGKMF</sequence>
<evidence type="ECO:0000256" key="2">
    <source>
        <dbReference type="ARBA" id="ARBA00012323"/>
    </source>
</evidence>
<keyword evidence="5" id="KW-0547">Nucleotide-binding</keyword>
<dbReference type="SUPFAM" id="SSF53067">
    <property type="entry name" value="Actin-like ATPase domain"/>
    <property type="match status" value="1"/>
</dbReference>
<accession>A0A1I5RYU3</accession>
<dbReference type="NCBIfam" id="TIGR00744">
    <property type="entry name" value="ROK_glcA_fam"/>
    <property type="match status" value="1"/>
</dbReference>
<name>A0A1I5RYU3_9FIRM</name>
<keyword evidence="7" id="KW-0067">ATP-binding</keyword>
<reference evidence="9 10" key="1">
    <citation type="submission" date="2016-10" db="EMBL/GenBank/DDBJ databases">
        <authorList>
            <person name="de Groot N.N."/>
        </authorList>
    </citation>
    <scope>NUCLEOTIDE SEQUENCE [LARGE SCALE GENOMIC DNA]</scope>
    <source>
        <strain evidence="9 10">DSM 20678</strain>
    </source>
</reference>
<evidence type="ECO:0000256" key="1">
    <source>
        <dbReference type="ARBA" id="ARBA00006479"/>
    </source>
</evidence>
<dbReference type="GO" id="GO:0004340">
    <property type="term" value="F:glucokinase activity"/>
    <property type="evidence" value="ECO:0007669"/>
    <property type="project" value="UniProtKB-EC"/>
</dbReference>